<keyword evidence="4" id="KW-1185">Reference proteome</keyword>
<protein>
    <recommendedName>
        <fullName evidence="2">CCD97-like C-terminal domain-containing protein</fullName>
    </recommendedName>
</protein>
<dbReference type="Pfam" id="PF09747">
    <property type="entry name" value="CCD97-like_C"/>
    <property type="match status" value="1"/>
</dbReference>
<organism evidence="3 4">
    <name type="scientific">Lecanosticta acicola</name>
    <dbReference type="NCBI Taxonomy" id="111012"/>
    <lineage>
        <taxon>Eukaryota</taxon>
        <taxon>Fungi</taxon>
        <taxon>Dikarya</taxon>
        <taxon>Ascomycota</taxon>
        <taxon>Pezizomycotina</taxon>
        <taxon>Dothideomycetes</taxon>
        <taxon>Dothideomycetidae</taxon>
        <taxon>Mycosphaerellales</taxon>
        <taxon>Mycosphaerellaceae</taxon>
        <taxon>Lecanosticta</taxon>
    </lineage>
</organism>
<dbReference type="PANTHER" id="PTHR31840">
    <property type="entry name" value="COILED-COIL DOMAIN-CONTAINING PROTEIN 97"/>
    <property type="match status" value="1"/>
</dbReference>
<feature type="domain" description="CCD97-like C-terminal" evidence="2">
    <location>
        <begin position="74"/>
        <end position="131"/>
    </location>
</feature>
<dbReference type="Proteomes" id="UP001296104">
    <property type="component" value="Unassembled WGS sequence"/>
</dbReference>
<comment type="caution">
    <text evidence="3">The sequence shown here is derived from an EMBL/GenBank/DDBJ whole genome shotgun (WGS) entry which is preliminary data.</text>
</comment>
<name>A0AAI9ECF0_9PEZI</name>
<evidence type="ECO:0000313" key="3">
    <source>
        <dbReference type="EMBL" id="CAK4031014.1"/>
    </source>
</evidence>
<feature type="region of interest" description="Disordered" evidence="1">
    <location>
        <begin position="131"/>
        <end position="150"/>
    </location>
</feature>
<evidence type="ECO:0000313" key="4">
    <source>
        <dbReference type="Proteomes" id="UP001296104"/>
    </source>
</evidence>
<dbReference type="EMBL" id="CAVMBE010000043">
    <property type="protein sequence ID" value="CAK4031014.1"/>
    <property type="molecule type" value="Genomic_DNA"/>
</dbReference>
<evidence type="ECO:0000259" key="2">
    <source>
        <dbReference type="Pfam" id="PF09747"/>
    </source>
</evidence>
<dbReference type="InterPro" id="IPR018613">
    <property type="entry name" value="Ccdc97-like"/>
</dbReference>
<dbReference type="AlphaFoldDB" id="A0AAI9ECF0"/>
<proteinExistence type="predicted"/>
<dbReference type="InterPro" id="IPR040233">
    <property type="entry name" value="CCD97-like_C"/>
</dbReference>
<dbReference type="PANTHER" id="PTHR31840:SF1">
    <property type="entry name" value="COILED-COIL DOMAIN-CONTAINING PROTEIN 97"/>
    <property type="match status" value="1"/>
</dbReference>
<reference evidence="3" key="1">
    <citation type="submission" date="2023-11" db="EMBL/GenBank/DDBJ databases">
        <authorList>
            <person name="Alioto T."/>
            <person name="Alioto T."/>
            <person name="Gomez Garrido J."/>
        </authorList>
    </citation>
    <scope>NUCLEOTIDE SEQUENCE</scope>
</reference>
<gene>
    <name evidence="3" type="ORF">LECACI_7A006172</name>
</gene>
<evidence type="ECO:0000256" key="1">
    <source>
        <dbReference type="SAM" id="MobiDB-lite"/>
    </source>
</evidence>
<accession>A0AAI9ECF0</accession>
<sequence>MADPLLYDRLVRRFMSASEREREDRERGYSGILEADLVRSEAKIEALQHPDPNSPMAYRRAPNGSIVAVEAEDEKVLDKEEGWRMWVDYQTQRFLRGEDQNFDYSAVDENDEYDDRAEEDRSRLDQYFAQEDAEYVGEGTPKGETGIQDF</sequence>